<feature type="non-terminal residue" evidence="1">
    <location>
        <position position="146"/>
    </location>
</feature>
<dbReference type="EMBL" id="LBMM01034863">
    <property type="protein sequence ID" value="KMQ81510.1"/>
    <property type="molecule type" value="Genomic_DNA"/>
</dbReference>
<dbReference type="PaxDb" id="67767-A0A0J7MLJ8"/>
<accession>A0A0J7MLJ8</accession>
<reference evidence="1 2" key="1">
    <citation type="submission" date="2015-04" db="EMBL/GenBank/DDBJ databases">
        <title>Lasius niger genome sequencing.</title>
        <authorList>
            <person name="Konorov E.A."/>
            <person name="Nikitin M.A."/>
            <person name="Kirill M.V."/>
            <person name="Chang P."/>
        </authorList>
    </citation>
    <scope>NUCLEOTIDE SEQUENCE [LARGE SCALE GENOMIC DNA]</scope>
    <source>
        <tissue evidence="1">Whole</tissue>
    </source>
</reference>
<gene>
    <name evidence="1" type="ORF">RF55_26123</name>
</gene>
<evidence type="ECO:0000313" key="2">
    <source>
        <dbReference type="Proteomes" id="UP000036403"/>
    </source>
</evidence>
<sequence length="146" mass="16034">MHRSREIGFGIAGGGTDAHMDLHWLAMRLTVQGAGGKTLLIETKWAAEVSECKLPVRSHDVYPGELALTLQLDVFIPLQGHRQVHACLHATAKLHFGQQSGLMLGDRSICDEIQRIAGVAASLQINVKHRILEGRDAQPRMIEQDA</sequence>
<dbReference type="Proteomes" id="UP000036403">
    <property type="component" value="Unassembled WGS sequence"/>
</dbReference>
<protein>
    <submittedName>
        <fullName evidence="1">2-octaprenyl-6-methoxyphenol hydroxylase</fullName>
    </submittedName>
</protein>
<dbReference type="AlphaFoldDB" id="A0A0J7MLJ8"/>
<name>A0A0J7MLJ8_LASNI</name>
<keyword evidence="2" id="KW-1185">Reference proteome</keyword>
<evidence type="ECO:0000313" key="1">
    <source>
        <dbReference type="EMBL" id="KMQ81510.1"/>
    </source>
</evidence>
<proteinExistence type="predicted"/>
<organism evidence="1 2">
    <name type="scientific">Lasius niger</name>
    <name type="common">Black garden ant</name>
    <dbReference type="NCBI Taxonomy" id="67767"/>
    <lineage>
        <taxon>Eukaryota</taxon>
        <taxon>Metazoa</taxon>
        <taxon>Ecdysozoa</taxon>
        <taxon>Arthropoda</taxon>
        <taxon>Hexapoda</taxon>
        <taxon>Insecta</taxon>
        <taxon>Pterygota</taxon>
        <taxon>Neoptera</taxon>
        <taxon>Endopterygota</taxon>
        <taxon>Hymenoptera</taxon>
        <taxon>Apocrita</taxon>
        <taxon>Aculeata</taxon>
        <taxon>Formicoidea</taxon>
        <taxon>Formicidae</taxon>
        <taxon>Formicinae</taxon>
        <taxon>Lasius</taxon>
        <taxon>Lasius</taxon>
    </lineage>
</organism>
<comment type="caution">
    <text evidence="1">The sequence shown here is derived from an EMBL/GenBank/DDBJ whole genome shotgun (WGS) entry which is preliminary data.</text>
</comment>